<dbReference type="InterPro" id="IPR027417">
    <property type="entry name" value="P-loop_NTPase"/>
</dbReference>
<dbReference type="SMART" id="SM00382">
    <property type="entry name" value="AAA"/>
    <property type="match status" value="1"/>
</dbReference>
<dbReference type="PANTHER" id="PTHR43023:SF6">
    <property type="entry name" value="INTERMEMBRANE PHOSPHOLIPID TRANSPORT SYSTEM ATP-BINDING PROTEIN MLAF"/>
    <property type="match status" value="1"/>
</dbReference>
<evidence type="ECO:0000256" key="2">
    <source>
        <dbReference type="ARBA" id="ARBA00022741"/>
    </source>
</evidence>
<dbReference type="GO" id="GO:0016887">
    <property type="term" value="F:ATP hydrolysis activity"/>
    <property type="evidence" value="ECO:0007669"/>
    <property type="project" value="InterPro"/>
</dbReference>
<keyword evidence="1" id="KW-0813">Transport</keyword>
<dbReference type="Gene3D" id="3.40.50.300">
    <property type="entry name" value="P-loop containing nucleotide triphosphate hydrolases"/>
    <property type="match status" value="1"/>
</dbReference>
<dbReference type="PROSITE" id="PS50893">
    <property type="entry name" value="ABC_TRANSPORTER_2"/>
    <property type="match status" value="1"/>
</dbReference>
<dbReference type="InterPro" id="IPR003593">
    <property type="entry name" value="AAA+_ATPase"/>
</dbReference>
<dbReference type="Pfam" id="PF00005">
    <property type="entry name" value="ABC_tran"/>
    <property type="match status" value="1"/>
</dbReference>
<dbReference type="PANTHER" id="PTHR43023">
    <property type="entry name" value="PROTEIN TRIGALACTOSYLDIACYLGLYCEROL 3, CHLOROPLASTIC"/>
    <property type="match status" value="1"/>
</dbReference>
<evidence type="ECO:0000256" key="3">
    <source>
        <dbReference type="ARBA" id="ARBA00022840"/>
    </source>
</evidence>
<reference evidence="5 6" key="1">
    <citation type="submission" date="2018-06" db="EMBL/GenBank/DDBJ databases">
        <title>Extensive metabolic versatility and redundancy in microbially diverse, dynamic hydrothermal sediments.</title>
        <authorList>
            <person name="Dombrowski N."/>
            <person name="Teske A."/>
            <person name="Baker B.J."/>
        </authorList>
    </citation>
    <scope>NUCLEOTIDE SEQUENCE [LARGE SCALE GENOMIC DNA]</scope>
    <source>
        <strain evidence="5">B35_G9</strain>
    </source>
</reference>
<dbReference type="GO" id="GO:0005524">
    <property type="term" value="F:ATP binding"/>
    <property type="evidence" value="ECO:0007669"/>
    <property type="project" value="UniProtKB-KW"/>
</dbReference>
<dbReference type="PROSITE" id="PS00211">
    <property type="entry name" value="ABC_TRANSPORTER_1"/>
    <property type="match status" value="1"/>
</dbReference>
<evidence type="ECO:0000313" key="5">
    <source>
        <dbReference type="EMBL" id="RKX67615.1"/>
    </source>
</evidence>
<proteinExistence type="predicted"/>
<protein>
    <submittedName>
        <fullName evidence="5">ABC transporter ATP-binding protein</fullName>
    </submittedName>
</protein>
<keyword evidence="2" id="KW-0547">Nucleotide-binding</keyword>
<dbReference type="InterPro" id="IPR003439">
    <property type="entry name" value="ABC_transporter-like_ATP-bd"/>
</dbReference>
<dbReference type="EMBL" id="QNBC01000015">
    <property type="protein sequence ID" value="RKX67615.1"/>
    <property type="molecule type" value="Genomic_DNA"/>
</dbReference>
<dbReference type="InterPro" id="IPR017871">
    <property type="entry name" value="ABC_transporter-like_CS"/>
</dbReference>
<comment type="caution">
    <text evidence="5">The sequence shown here is derived from an EMBL/GenBank/DDBJ whole genome shotgun (WGS) entry which is preliminary data.</text>
</comment>
<name>A0A660S9U2_UNCT6</name>
<sequence length="244" mass="27248">MVIVENITKEFNGRKVLDNLSIEIRDGEIITIIGKSGIGKSVLLKSIVGLLRPEKGRIFIDDIPLVGENIYLLRRKIGFIFQKSALIESLNVGENIGLALKYIRNMPAEEIRNRVIDALRKVELDPKVMELFPSNLSGGMLKRAAIARAIILNPQYILYDEPTTGLDPIVSRTIEELIINLNRKMKITSIIVTHDLNSAVGISDRIAMLSGGKITFLGSTSDFMNSSNRDIIEFRSSYYLKTGE</sequence>
<dbReference type="AlphaFoldDB" id="A0A660S9U2"/>
<keyword evidence="3 5" id="KW-0067">ATP-binding</keyword>
<feature type="domain" description="ABC transporter" evidence="4">
    <location>
        <begin position="2"/>
        <end position="236"/>
    </location>
</feature>
<dbReference type="SUPFAM" id="SSF52540">
    <property type="entry name" value="P-loop containing nucleoside triphosphate hydrolases"/>
    <property type="match status" value="1"/>
</dbReference>
<accession>A0A660S9U2</accession>
<organism evidence="5 6">
    <name type="scientific">candidate division TA06 bacterium</name>
    <dbReference type="NCBI Taxonomy" id="2250710"/>
    <lineage>
        <taxon>Bacteria</taxon>
        <taxon>Bacteria division TA06</taxon>
    </lineage>
</organism>
<evidence type="ECO:0000313" key="6">
    <source>
        <dbReference type="Proteomes" id="UP000282321"/>
    </source>
</evidence>
<dbReference type="Proteomes" id="UP000282321">
    <property type="component" value="Unassembled WGS sequence"/>
</dbReference>
<evidence type="ECO:0000259" key="4">
    <source>
        <dbReference type="PROSITE" id="PS50893"/>
    </source>
</evidence>
<gene>
    <name evidence="5" type="ORF">DRP44_01940</name>
</gene>
<evidence type="ECO:0000256" key="1">
    <source>
        <dbReference type="ARBA" id="ARBA00022448"/>
    </source>
</evidence>